<dbReference type="InterPro" id="IPR036291">
    <property type="entry name" value="NAD(P)-bd_dom_sf"/>
</dbReference>
<dbReference type="Proteomes" id="UP001342314">
    <property type="component" value="Unassembled WGS sequence"/>
</dbReference>
<dbReference type="PANTHER" id="PTHR43544:SF7">
    <property type="entry name" value="NADB-LER2"/>
    <property type="match status" value="1"/>
</dbReference>
<dbReference type="PANTHER" id="PTHR43544">
    <property type="entry name" value="SHORT-CHAIN DEHYDROGENASE/REDUCTASE"/>
    <property type="match status" value="1"/>
</dbReference>
<keyword evidence="3" id="KW-0560">Oxidoreductase</keyword>
<dbReference type="InterPro" id="IPR051468">
    <property type="entry name" value="Fungal_SecMetab_SDRs"/>
</dbReference>
<dbReference type="CDD" id="cd05325">
    <property type="entry name" value="carb_red_sniffer_like_SDR_c"/>
    <property type="match status" value="1"/>
</dbReference>
<reference evidence="4 5" key="1">
    <citation type="submission" date="2021-12" db="EMBL/GenBank/DDBJ databases">
        <title>High titer production of polyol ester of fatty acids by Rhodotorula paludigena BS15 towards product separation-free biomass refinery.</title>
        <authorList>
            <person name="Mano J."/>
            <person name="Ono H."/>
            <person name="Tanaka T."/>
            <person name="Naito K."/>
            <person name="Sushida H."/>
            <person name="Ike M."/>
            <person name="Tokuyasu K."/>
            <person name="Kitaoka M."/>
        </authorList>
    </citation>
    <scope>NUCLEOTIDE SEQUENCE [LARGE SCALE GENOMIC DNA]</scope>
    <source>
        <strain evidence="4 5">BS15</strain>
    </source>
</reference>
<keyword evidence="2" id="KW-0521">NADP</keyword>
<dbReference type="SUPFAM" id="SSF51735">
    <property type="entry name" value="NAD(P)-binding Rossmann-fold domains"/>
    <property type="match status" value="1"/>
</dbReference>
<organism evidence="4 5">
    <name type="scientific">Rhodotorula paludigena</name>
    <dbReference type="NCBI Taxonomy" id="86838"/>
    <lineage>
        <taxon>Eukaryota</taxon>
        <taxon>Fungi</taxon>
        <taxon>Dikarya</taxon>
        <taxon>Basidiomycota</taxon>
        <taxon>Pucciniomycotina</taxon>
        <taxon>Microbotryomycetes</taxon>
        <taxon>Sporidiobolales</taxon>
        <taxon>Sporidiobolaceae</taxon>
        <taxon>Rhodotorula</taxon>
    </lineage>
</organism>
<dbReference type="AlphaFoldDB" id="A0AAV5GE95"/>
<keyword evidence="5" id="KW-1185">Reference proteome</keyword>
<dbReference type="EMBL" id="BQKY01000007">
    <property type="protein sequence ID" value="GJN90886.1"/>
    <property type="molecule type" value="Genomic_DNA"/>
</dbReference>
<dbReference type="PRINTS" id="PR00081">
    <property type="entry name" value="GDHRDH"/>
</dbReference>
<evidence type="ECO:0000313" key="4">
    <source>
        <dbReference type="EMBL" id="GJN90886.1"/>
    </source>
</evidence>
<evidence type="ECO:0000256" key="3">
    <source>
        <dbReference type="ARBA" id="ARBA00023002"/>
    </source>
</evidence>
<proteinExistence type="inferred from homology"/>
<gene>
    <name evidence="4" type="ORF">Rhopal_003900-T1</name>
</gene>
<dbReference type="Pfam" id="PF00106">
    <property type="entry name" value="adh_short"/>
    <property type="match status" value="1"/>
</dbReference>
<evidence type="ECO:0000256" key="2">
    <source>
        <dbReference type="ARBA" id="ARBA00022857"/>
    </source>
</evidence>
<evidence type="ECO:0000256" key="1">
    <source>
        <dbReference type="ARBA" id="ARBA00006484"/>
    </source>
</evidence>
<dbReference type="GO" id="GO:0016491">
    <property type="term" value="F:oxidoreductase activity"/>
    <property type="evidence" value="ECO:0007669"/>
    <property type="project" value="UniProtKB-KW"/>
</dbReference>
<dbReference type="Gene3D" id="3.40.50.720">
    <property type="entry name" value="NAD(P)-binding Rossmann-like Domain"/>
    <property type="match status" value="1"/>
</dbReference>
<dbReference type="InterPro" id="IPR002347">
    <property type="entry name" value="SDR_fam"/>
</dbReference>
<accession>A0AAV5GE95</accession>
<protein>
    <recommendedName>
        <fullName evidence="6">NAD(P)-binding protein</fullName>
    </recommendedName>
</protein>
<evidence type="ECO:0000313" key="5">
    <source>
        <dbReference type="Proteomes" id="UP001342314"/>
    </source>
</evidence>
<comment type="caution">
    <text evidence="4">The sequence shown here is derived from an EMBL/GenBank/DDBJ whole genome shotgun (WGS) entry which is preliminary data.</text>
</comment>
<evidence type="ECO:0008006" key="6">
    <source>
        <dbReference type="Google" id="ProtNLM"/>
    </source>
</evidence>
<name>A0AAV5GE95_9BASI</name>
<comment type="similarity">
    <text evidence="1">Belongs to the short-chain dehydrogenases/reductases (SDR) family.</text>
</comment>
<sequence>MPNTAVTTPVTVYLVTGANRGIGLSIATILARRENTLVFAAARQPAKADALNALAKETGRVEVVKYESANEEDTKLLAQVIEEKAGKVDVVIANAGVQTGCYSILKTTHQDLTQSFEVNAVGPVLLFQALYPLLVKSSAPQFAVVSSILASIGLAFPFESEAYGISKAAVNYAVKRIALYHGQKDRIVAHVLHPGAVASDMGLSATASIAATNPDFKFSDDMLISPEQSANSIVDIVDNATLEKTGGKFWDATTGEEIPW</sequence>
<dbReference type="GO" id="GO:0005737">
    <property type="term" value="C:cytoplasm"/>
    <property type="evidence" value="ECO:0007669"/>
    <property type="project" value="TreeGrafter"/>
</dbReference>